<evidence type="ECO:0000256" key="6">
    <source>
        <dbReference type="SAM" id="Phobius"/>
    </source>
</evidence>
<feature type="domain" description="ABC3 transporter permease C-terminal" evidence="7">
    <location>
        <begin position="612"/>
        <end position="724"/>
    </location>
</feature>
<evidence type="ECO:0000313" key="9">
    <source>
        <dbReference type="Proteomes" id="UP000663802"/>
    </source>
</evidence>
<keyword evidence="9" id="KW-1185">Reference proteome</keyword>
<evidence type="ECO:0000259" key="7">
    <source>
        <dbReference type="Pfam" id="PF02687"/>
    </source>
</evidence>
<dbReference type="Proteomes" id="UP000663802">
    <property type="component" value="Unassembled WGS sequence"/>
</dbReference>
<feature type="transmembrane region" description="Helical" evidence="6">
    <location>
        <begin position="340"/>
        <end position="362"/>
    </location>
</feature>
<comment type="subcellular location">
    <subcellularLocation>
        <location evidence="1">Cell membrane</location>
        <topology evidence="1">Multi-pass membrane protein</topology>
    </subcellularLocation>
</comment>
<dbReference type="RefSeq" id="WP_206868932.1">
    <property type="nucleotide sequence ID" value="NZ_BMBA01000001.1"/>
</dbReference>
<dbReference type="PANTHER" id="PTHR30287">
    <property type="entry name" value="MEMBRANE COMPONENT OF PREDICTED ABC SUPERFAMILY METABOLITE UPTAKE TRANSPORTER"/>
    <property type="match status" value="1"/>
</dbReference>
<name>A0ABQ1E7V8_9CLOT</name>
<feature type="domain" description="ABC3 transporter permease C-terminal" evidence="7">
    <location>
        <begin position="248"/>
        <end position="356"/>
    </location>
</feature>
<keyword evidence="5 6" id="KW-0472">Membrane</keyword>
<evidence type="ECO:0000256" key="1">
    <source>
        <dbReference type="ARBA" id="ARBA00004651"/>
    </source>
</evidence>
<feature type="transmembrane region" description="Helical" evidence="6">
    <location>
        <begin position="294"/>
        <end position="320"/>
    </location>
</feature>
<dbReference type="InterPro" id="IPR003838">
    <property type="entry name" value="ABC3_permease_C"/>
</dbReference>
<comment type="caution">
    <text evidence="8">The sequence shown here is derived from an EMBL/GenBank/DDBJ whole genome shotgun (WGS) entry which is preliminary data.</text>
</comment>
<feature type="transmembrane region" description="Helical" evidence="6">
    <location>
        <begin position="406"/>
        <end position="430"/>
    </location>
</feature>
<accession>A0ABQ1E7V8</accession>
<dbReference type="Pfam" id="PF02687">
    <property type="entry name" value="FtsX"/>
    <property type="match status" value="2"/>
</dbReference>
<feature type="transmembrane region" description="Helical" evidence="6">
    <location>
        <begin position="606"/>
        <end position="629"/>
    </location>
</feature>
<evidence type="ECO:0000256" key="2">
    <source>
        <dbReference type="ARBA" id="ARBA00022475"/>
    </source>
</evidence>
<evidence type="ECO:0000313" key="8">
    <source>
        <dbReference type="EMBL" id="GFZ30865.1"/>
    </source>
</evidence>
<protein>
    <submittedName>
        <fullName evidence="8">Peptide ABC transporter permease</fullName>
    </submittedName>
</protein>
<keyword evidence="4 6" id="KW-1133">Transmembrane helix</keyword>
<feature type="transmembrane region" description="Helical" evidence="6">
    <location>
        <begin position="659"/>
        <end position="679"/>
    </location>
</feature>
<feature type="transmembrane region" description="Helical" evidence="6">
    <location>
        <begin position="699"/>
        <end position="720"/>
    </location>
</feature>
<evidence type="ECO:0000256" key="4">
    <source>
        <dbReference type="ARBA" id="ARBA00022989"/>
    </source>
</evidence>
<evidence type="ECO:0000256" key="3">
    <source>
        <dbReference type="ARBA" id="ARBA00022692"/>
    </source>
</evidence>
<dbReference type="InterPro" id="IPR038766">
    <property type="entry name" value="Membrane_comp_ABC_pdt"/>
</dbReference>
<keyword evidence="2" id="KW-1003">Cell membrane</keyword>
<gene>
    <name evidence="8" type="ORF">CSC2_13910</name>
</gene>
<dbReference type="EMBL" id="BMBA01000001">
    <property type="protein sequence ID" value="GFZ30865.1"/>
    <property type="molecule type" value="Genomic_DNA"/>
</dbReference>
<dbReference type="PANTHER" id="PTHR30287:SF1">
    <property type="entry name" value="INNER MEMBRANE PROTEIN"/>
    <property type="match status" value="1"/>
</dbReference>
<feature type="transmembrane region" description="Helical" evidence="6">
    <location>
        <begin position="246"/>
        <end position="267"/>
    </location>
</feature>
<proteinExistence type="predicted"/>
<reference evidence="8 9" key="1">
    <citation type="journal article" date="2021" name="Int. J. Syst. Evol. Microbiol.">
        <title>Clostridium zeae sp. nov., isolated from corn silage.</title>
        <authorList>
            <person name="Kobayashi H."/>
            <person name="Tanizawa Y."/>
            <person name="Yagura M."/>
            <person name="Sakamoto M."/>
            <person name="Ohkuma M."/>
            <person name="Tohno M."/>
        </authorList>
    </citation>
    <scope>NUCLEOTIDE SEQUENCE [LARGE SCALE GENOMIC DNA]</scope>
    <source>
        <strain evidence="8 9">CSC2</strain>
    </source>
</reference>
<organism evidence="8 9">
    <name type="scientific">Clostridium zeae</name>
    <dbReference type="NCBI Taxonomy" id="2759022"/>
    <lineage>
        <taxon>Bacteria</taxon>
        <taxon>Bacillati</taxon>
        <taxon>Bacillota</taxon>
        <taxon>Clostridia</taxon>
        <taxon>Eubacteriales</taxon>
        <taxon>Clostridiaceae</taxon>
        <taxon>Clostridium</taxon>
    </lineage>
</organism>
<feature type="transmembrane region" description="Helical" evidence="6">
    <location>
        <begin position="21"/>
        <end position="39"/>
    </location>
</feature>
<sequence>MLINKRNIRDLRKNFIRHFGIFIFILISSMVMVGISSSIDSVISTVSNLFVQSNVEDGYFESTKPLSNKTLDEISVSGINIEDESYQDEKNDNGKVLRIFRNRSEINLLKLIQGRDALKSGEIVLSRGFAENNNYNIGEKIKVKDKDYLIVGYATTPDYVNAIREPSDVIADYSTFGLGYMYISDANDYFDSAKVKYHYSYRLNGHNKDSLSNIIKKDYNIISMVDKLDNVRITGYESDIKMIKNVSIIMAAVLVILVAFLICNYIASVIESECVVIGTLFSLGYSRRELCRHYISLPAIIVTFGSIVGTLCGFLFGDVFVKSAIQSYNFPVIRRVLQPYQLMLGIVFPIVFVLIINIRLLLSKLSIEPLKLLRKDIKKKSHLSYIRIKRFNFLKRFKIKEMLNNINNFFVLTLGVILTVFLMMFSLGIWSSMKNYTNDIGSEIKYNYSYYLNFTDGLRSFEDAEKINNTEMTLVLKDDNSDKIILSGIDSDCKFYNFSIADNETGVYVSTNVSQKFGINVGDDITLMDSNSKKNYSTKVKAVVESKNGLYLFMNREKMNELLGKSSDYYNMILSKDKLDIGKNYIYKEVTKDSLISDVESVMNRLIPLCILIMAISVCICIVLILILIKIQFDQSSFSVSLVGCVGYNPSEISSVYTFTIKAALATGVFIGIPLSYFIFRALWPKLIMSMSTYINVRYNWYCYLLICGMYIVCYFISLLRFRKKVKTIDYVTVMKARE</sequence>
<keyword evidence="3 6" id="KW-0812">Transmembrane</keyword>
<evidence type="ECO:0000256" key="5">
    <source>
        <dbReference type="ARBA" id="ARBA00023136"/>
    </source>
</evidence>